<accession>A0A6N7TSG8</accession>
<keyword evidence="1" id="KW-0812">Transmembrane</keyword>
<evidence type="ECO:0000313" key="2">
    <source>
        <dbReference type="EMBL" id="MSD90142.1"/>
    </source>
</evidence>
<feature type="transmembrane region" description="Helical" evidence="1">
    <location>
        <begin position="160"/>
        <end position="179"/>
    </location>
</feature>
<organism evidence="2 3">
    <name type="scientific">Bifidobacterium asteroides</name>
    <dbReference type="NCBI Taxonomy" id="1684"/>
    <lineage>
        <taxon>Bacteria</taxon>
        <taxon>Bacillati</taxon>
        <taxon>Actinomycetota</taxon>
        <taxon>Actinomycetes</taxon>
        <taxon>Bifidobacteriales</taxon>
        <taxon>Bifidobacteriaceae</taxon>
        <taxon>Bifidobacterium</taxon>
    </lineage>
</organism>
<protein>
    <submittedName>
        <fullName evidence="2">Uncharacterized protein</fullName>
    </submittedName>
</protein>
<proteinExistence type="predicted"/>
<feature type="transmembrane region" description="Helical" evidence="1">
    <location>
        <begin position="88"/>
        <end position="106"/>
    </location>
</feature>
<dbReference type="OrthoDB" id="2968667at2"/>
<reference evidence="2 3" key="1">
    <citation type="submission" date="2019-11" db="EMBL/GenBank/DDBJ databases">
        <title>Draft Genome Sequence of Plant Growth-Promoting Rhizosphere-Associated Bacteria.</title>
        <authorList>
            <person name="Vasilyev I.Y."/>
            <person name="Radchenko V."/>
            <person name="Ilnitskaya E.V."/>
        </authorList>
    </citation>
    <scope>NUCLEOTIDE SEQUENCE [LARGE SCALE GENOMIC DNA]</scope>
    <source>
        <strain evidence="2 3">VRA_9sq_n</strain>
    </source>
</reference>
<feature type="transmembrane region" description="Helical" evidence="1">
    <location>
        <begin position="130"/>
        <end position="154"/>
    </location>
</feature>
<keyword evidence="1" id="KW-1133">Transmembrane helix</keyword>
<dbReference type="RefSeq" id="WP_029678447.1">
    <property type="nucleotide sequence ID" value="NZ_WKKW01000001.1"/>
</dbReference>
<dbReference type="EMBL" id="WKKW01000001">
    <property type="protein sequence ID" value="MSD90142.1"/>
    <property type="molecule type" value="Genomic_DNA"/>
</dbReference>
<comment type="caution">
    <text evidence="2">The sequence shown here is derived from an EMBL/GenBank/DDBJ whole genome shotgun (WGS) entry which is preliminary data.</text>
</comment>
<keyword evidence="1" id="KW-0472">Membrane</keyword>
<gene>
    <name evidence="2" type="ORF">GKC41_00435</name>
</gene>
<evidence type="ECO:0000313" key="3">
    <source>
        <dbReference type="Proteomes" id="UP000436357"/>
    </source>
</evidence>
<sequence>MISIIKGKFRWTIKQLGHVEISLVASAKGGTVRRFMDRSILRLNNRLELVFLYLGCFLLAGFFVYLKHQADDSEVLMSYIKFMIEKRRAFVLGFSAFVLVFLYQLVTKAGTEVRCRVLVGDTLRQIKLRYLVECLILLGISFLLSTVVHLLLGFEIVDSFYVLLALAAYVLLSAVFLGAR</sequence>
<evidence type="ECO:0000256" key="1">
    <source>
        <dbReference type="SAM" id="Phobius"/>
    </source>
</evidence>
<dbReference type="AlphaFoldDB" id="A0A6N7TSG8"/>
<feature type="transmembrane region" description="Helical" evidence="1">
    <location>
        <begin position="49"/>
        <end position="68"/>
    </location>
</feature>
<dbReference type="Proteomes" id="UP000436357">
    <property type="component" value="Unassembled WGS sequence"/>
</dbReference>
<name>A0A6N7TSG8_9BIFI</name>